<dbReference type="Gene3D" id="3.40.50.10140">
    <property type="entry name" value="Toll/interleukin-1 receptor homology (TIR) domain"/>
    <property type="match status" value="1"/>
</dbReference>
<reference evidence="3" key="1">
    <citation type="submission" date="2015-11" db="EMBL/GenBank/DDBJ databases">
        <authorList>
            <person name="Varghese N."/>
        </authorList>
    </citation>
    <scope>NUCLEOTIDE SEQUENCE [LARGE SCALE GENOMIC DNA]</scope>
    <source>
        <strain evidence="3">DSM 45899</strain>
    </source>
</reference>
<organism evidence="2 3">
    <name type="scientific">Parafrankia irregularis</name>
    <dbReference type="NCBI Taxonomy" id="795642"/>
    <lineage>
        <taxon>Bacteria</taxon>
        <taxon>Bacillati</taxon>
        <taxon>Actinomycetota</taxon>
        <taxon>Actinomycetes</taxon>
        <taxon>Frankiales</taxon>
        <taxon>Frankiaceae</taxon>
        <taxon>Parafrankia</taxon>
    </lineage>
</organism>
<accession>A0A0S4QM78</accession>
<gene>
    <name evidence="2" type="ORF">Ga0074812_108101</name>
</gene>
<feature type="domain" description="TIR" evidence="1">
    <location>
        <begin position="12"/>
        <end position="144"/>
    </location>
</feature>
<dbReference type="PROSITE" id="PS50104">
    <property type="entry name" value="TIR"/>
    <property type="match status" value="1"/>
</dbReference>
<proteinExistence type="predicted"/>
<dbReference type="SUPFAM" id="SSF52200">
    <property type="entry name" value="Toll/Interleukin receptor TIR domain"/>
    <property type="match status" value="1"/>
</dbReference>
<dbReference type="EMBL" id="FAOZ01000008">
    <property type="protein sequence ID" value="CUU56573.1"/>
    <property type="molecule type" value="Genomic_DNA"/>
</dbReference>
<evidence type="ECO:0000313" key="3">
    <source>
        <dbReference type="Proteomes" id="UP000198802"/>
    </source>
</evidence>
<evidence type="ECO:0000313" key="2">
    <source>
        <dbReference type="EMBL" id="CUU56573.1"/>
    </source>
</evidence>
<sequence>MDGSAGGRAGGSDRDFFVSYTQADRTWAEWVAWTLEGAGYTVLIQAWDFVPGSNWVTEMNEGVSRAARTVAVLSNAYAGSVYGRAEWQAAWAVDPDGAARKLLVVRVEECARPGLLGQLVSIDLFGKPEGQVSAELVDAARRAISGGRAKPHTAPTFPGGMPVPPAFPGQRTAARPDDDPPAAAGSIRIGNVAAPGGQAVGINYGQLTQHQAAPAETAAGAVLKRRLPRVAPAEFSVYEELCNVFDYLADQFREDFPALRESGFIGSIDASSDRVLVRVERRGRISYAIDIARGSQGFGDNRITFAFGYREGLGGGFNAWATPFFDTQTQQAKLKYTDFSLAGSGGSMERELTREELFDSLWERMVETLEHQPH</sequence>
<dbReference type="Proteomes" id="UP000198802">
    <property type="component" value="Unassembled WGS sequence"/>
</dbReference>
<protein>
    <submittedName>
        <fullName evidence="2">TIR domain-containing protein</fullName>
    </submittedName>
</protein>
<dbReference type="GO" id="GO:0007165">
    <property type="term" value="P:signal transduction"/>
    <property type="evidence" value="ECO:0007669"/>
    <property type="project" value="InterPro"/>
</dbReference>
<dbReference type="RefSeq" id="WP_242666254.1">
    <property type="nucleotide sequence ID" value="NZ_FAOZ01000008.1"/>
</dbReference>
<keyword evidence="3" id="KW-1185">Reference proteome</keyword>
<dbReference type="InterPro" id="IPR035897">
    <property type="entry name" value="Toll_tir_struct_dom_sf"/>
</dbReference>
<dbReference type="SMART" id="SM00255">
    <property type="entry name" value="TIR"/>
    <property type="match status" value="1"/>
</dbReference>
<dbReference type="Pfam" id="PF13676">
    <property type="entry name" value="TIR_2"/>
    <property type="match status" value="1"/>
</dbReference>
<dbReference type="InterPro" id="IPR000157">
    <property type="entry name" value="TIR_dom"/>
</dbReference>
<evidence type="ECO:0000259" key="1">
    <source>
        <dbReference type="PROSITE" id="PS50104"/>
    </source>
</evidence>
<dbReference type="AlphaFoldDB" id="A0A0S4QM78"/>
<name>A0A0S4QM78_9ACTN</name>